<evidence type="ECO:0000256" key="1">
    <source>
        <dbReference type="SAM" id="MobiDB-lite"/>
    </source>
</evidence>
<evidence type="ECO:0000313" key="3">
    <source>
        <dbReference type="Proteomes" id="UP001362999"/>
    </source>
</evidence>
<gene>
    <name evidence="2" type="ORF">R3P38DRAFT_3400853</name>
</gene>
<name>A0AAW0APW7_9AGAR</name>
<reference evidence="2 3" key="1">
    <citation type="journal article" date="2024" name="J Genomics">
        <title>Draft genome sequencing and assembly of Favolaschia claudopus CIRM-BRFM 2984 isolated from oak limbs.</title>
        <authorList>
            <person name="Navarro D."/>
            <person name="Drula E."/>
            <person name="Chaduli D."/>
            <person name="Cazenave R."/>
            <person name="Ahrendt S."/>
            <person name="Wang J."/>
            <person name="Lipzen A."/>
            <person name="Daum C."/>
            <person name="Barry K."/>
            <person name="Grigoriev I.V."/>
            <person name="Favel A."/>
            <person name="Rosso M.N."/>
            <person name="Martin F."/>
        </authorList>
    </citation>
    <scope>NUCLEOTIDE SEQUENCE [LARGE SCALE GENOMIC DNA]</scope>
    <source>
        <strain evidence="2 3">CIRM-BRFM 2984</strain>
    </source>
</reference>
<dbReference type="AlphaFoldDB" id="A0AAW0APW7"/>
<organism evidence="2 3">
    <name type="scientific">Favolaschia claudopus</name>
    <dbReference type="NCBI Taxonomy" id="2862362"/>
    <lineage>
        <taxon>Eukaryota</taxon>
        <taxon>Fungi</taxon>
        <taxon>Dikarya</taxon>
        <taxon>Basidiomycota</taxon>
        <taxon>Agaricomycotina</taxon>
        <taxon>Agaricomycetes</taxon>
        <taxon>Agaricomycetidae</taxon>
        <taxon>Agaricales</taxon>
        <taxon>Marasmiineae</taxon>
        <taxon>Mycenaceae</taxon>
        <taxon>Favolaschia</taxon>
    </lineage>
</organism>
<feature type="region of interest" description="Disordered" evidence="1">
    <location>
        <begin position="1081"/>
        <end position="1126"/>
    </location>
</feature>
<protein>
    <submittedName>
        <fullName evidence="2">Uncharacterized protein</fullName>
    </submittedName>
</protein>
<accession>A0AAW0APW7</accession>
<proteinExistence type="predicted"/>
<feature type="region of interest" description="Disordered" evidence="1">
    <location>
        <begin position="510"/>
        <end position="563"/>
    </location>
</feature>
<dbReference type="Proteomes" id="UP001362999">
    <property type="component" value="Unassembled WGS sequence"/>
</dbReference>
<dbReference type="EMBL" id="JAWWNJ010000056">
    <property type="protein sequence ID" value="KAK7014643.1"/>
    <property type="molecule type" value="Genomic_DNA"/>
</dbReference>
<dbReference type="PANTHER" id="PTHR31912:SF34">
    <property type="entry name" value="NOTOCHORD-RELATED PROTEIN"/>
    <property type="match status" value="1"/>
</dbReference>
<evidence type="ECO:0000313" key="2">
    <source>
        <dbReference type="EMBL" id="KAK7014643.1"/>
    </source>
</evidence>
<feature type="region of interest" description="Disordered" evidence="1">
    <location>
        <begin position="130"/>
        <end position="152"/>
    </location>
</feature>
<keyword evidence="3" id="KW-1185">Reference proteome</keyword>
<comment type="caution">
    <text evidence="2">The sequence shown here is derived from an EMBL/GenBank/DDBJ whole genome shotgun (WGS) entry which is preliminary data.</text>
</comment>
<feature type="compositionally biased region" description="Polar residues" evidence="1">
    <location>
        <begin position="1090"/>
        <end position="1104"/>
    </location>
</feature>
<dbReference type="PANTHER" id="PTHR31912">
    <property type="entry name" value="IP13529P"/>
    <property type="match status" value="1"/>
</dbReference>
<sequence length="1126" mass="125502">MSSHLNQTIWHIQSNGTAICRICDDGRERAFKNCSAHEKTSAHQSLLDHRTQQASSEPQIMDDALRNLLSAFTGNTVDPYPAQHVPSPNLGISWNLAMDDTEIPLSAEEQGVAAIASAILHRYDDLPASDDEFEERSEDGYPPDPSSEPFATEAPLRPYLIDVSHGAVVGGPPRKRPRTEEDEGATARFWFPWRDRITCTLDILMHLPRSVFSQRQLDLFLWLLKVNEVDNVPSVKSMQSLNAALQKMCGIDSIMYNGALGHSGPKLSEARQGERWLKELPDNRITPMVRIAQRDYFVHEPAMLRNGECCIPTRWFTKSGQLFANCWQLQSIVTDAGIGWRVFITSEPLVVAATEFLKNFPELRVDVESGFYDKPNVYDEATQTTSGWTYTDPKVGNPWRAKAEGCRVVMFPLWMYCDDTSGNVSKKWNEHNSFLVTPAGLPREESQKEYNIHFLSTSNIAPPLEMLDGIVEQLDEAQENGIWAWDSVLNEPVLVIPEVLALLGDNPMQNVEPASTQPAGGGASDAESVGGSDRGSADGSADNSEAEAGTAKKKGKGKRKVQESLTQMVQRVTSFMKIDRLRNKTETTEKLKSYFVEASSLDSKTKIQKQRTETGVKDTYQLHFLEKIFESDKGKRGRASKEAALNARLASLPQNTTSPVWRIKGLDPHQDTPVEILHVVLLGFVKYLWRDVVQNQLKNKDALKELLITRLTSLDVSGLGISPLAGKTLVQYSGSLTGRDFRAIAQVAPFVLYDLVPSACFETWQSLSKMIPLIWQPEIIDRESHLALLTREIDSFLLHVARWTNRWFNKPKFHIILHLPSHIRRFGPAILFATVHSNRHAPSRDIALAFAQGNRIQHLLSGGLFLLSQSVPDDATPIKFSKNPADWKSIGLAPRLLVESPNTVTSYLGLEDKIRPTSGIRERPITETLTGQHAAEWSSKKGNFRTCKTLALENGDTCSPGHFEHPDRIGETFVGRVEEIIQCVGSENARHSQADGILVERVLVVRGTPKYGMPRILITGQRSMHETSDLLCTVNVQHNCQDNTQMRDAKHVQRFRINTSPLDADTVIYQSAVNEIAAGRAVRKEKDTQNRTASGGVQASTTTARVEPRALTRLRPTVAESPSSPS</sequence>